<dbReference type="EnsemblProtists" id="EOD31743">
    <property type="protein sequence ID" value="EOD31743"/>
    <property type="gene ID" value="EMIHUDRAFT_231359"/>
</dbReference>
<name>A0A0D3K7K8_EMIH1</name>
<dbReference type="SUPFAM" id="SSF52821">
    <property type="entry name" value="Rhodanese/Cell cycle control phosphatase"/>
    <property type="match status" value="1"/>
</dbReference>
<sequence>MSTSRRDAALAELRARTAGFAGLPLASASDVISMQQGGRDVILIDVRSPPERAVSTLPGALDQHSFAALAREEPERVAAAVLVPFCTIGFRSGLYCEWIRGGGLGMAASSELDVRNGEGVVLWSHDVGTFVQDGAPVRSLHVYGSAWDLAADGFDTVTFGPAGHLSAALRVAWQWFGSWR</sequence>
<dbReference type="KEGG" id="ehx:EMIHUDRAFT_231359"/>
<evidence type="ECO:0000313" key="2">
    <source>
        <dbReference type="EnsemblProtists" id="EOD31743"/>
    </source>
</evidence>
<evidence type="ECO:0000259" key="1">
    <source>
        <dbReference type="PROSITE" id="PS50206"/>
    </source>
</evidence>
<dbReference type="HOGENOM" id="CLU_089574_5_2_1"/>
<protein>
    <recommendedName>
        <fullName evidence="1">Rhodanese domain-containing protein</fullName>
    </recommendedName>
</protein>
<dbReference type="Gene3D" id="3.40.250.10">
    <property type="entry name" value="Rhodanese-like domain"/>
    <property type="match status" value="1"/>
</dbReference>
<organism evidence="2 3">
    <name type="scientific">Emiliania huxleyi (strain CCMP1516)</name>
    <dbReference type="NCBI Taxonomy" id="280463"/>
    <lineage>
        <taxon>Eukaryota</taxon>
        <taxon>Haptista</taxon>
        <taxon>Haptophyta</taxon>
        <taxon>Prymnesiophyceae</taxon>
        <taxon>Isochrysidales</taxon>
        <taxon>Noelaerhabdaceae</taxon>
        <taxon>Emiliania</taxon>
    </lineage>
</organism>
<dbReference type="AlphaFoldDB" id="A0A0D3K7K8"/>
<keyword evidence="3" id="KW-1185">Reference proteome</keyword>
<accession>A0A0D3K7K8</accession>
<dbReference type="GeneID" id="17277015"/>
<dbReference type="RefSeq" id="XP_005784172.1">
    <property type="nucleotide sequence ID" value="XM_005784115.1"/>
</dbReference>
<dbReference type="InterPro" id="IPR001763">
    <property type="entry name" value="Rhodanese-like_dom"/>
</dbReference>
<feature type="domain" description="Rhodanese" evidence="1">
    <location>
        <begin position="37"/>
        <end position="132"/>
    </location>
</feature>
<dbReference type="PROSITE" id="PS50206">
    <property type="entry name" value="RHODANESE_3"/>
    <property type="match status" value="1"/>
</dbReference>
<proteinExistence type="predicted"/>
<dbReference type="InterPro" id="IPR036873">
    <property type="entry name" value="Rhodanese-like_dom_sf"/>
</dbReference>
<reference evidence="2" key="2">
    <citation type="submission" date="2024-10" db="UniProtKB">
        <authorList>
            <consortium name="EnsemblProtists"/>
        </authorList>
    </citation>
    <scope>IDENTIFICATION</scope>
</reference>
<evidence type="ECO:0000313" key="3">
    <source>
        <dbReference type="Proteomes" id="UP000013827"/>
    </source>
</evidence>
<dbReference type="eggNOG" id="ENOG502SAXP">
    <property type="taxonomic scope" value="Eukaryota"/>
</dbReference>
<dbReference type="Proteomes" id="UP000013827">
    <property type="component" value="Unassembled WGS sequence"/>
</dbReference>
<reference evidence="3" key="1">
    <citation type="journal article" date="2013" name="Nature">
        <title>Pan genome of the phytoplankton Emiliania underpins its global distribution.</title>
        <authorList>
            <person name="Read B.A."/>
            <person name="Kegel J."/>
            <person name="Klute M.J."/>
            <person name="Kuo A."/>
            <person name="Lefebvre S.C."/>
            <person name="Maumus F."/>
            <person name="Mayer C."/>
            <person name="Miller J."/>
            <person name="Monier A."/>
            <person name="Salamov A."/>
            <person name="Young J."/>
            <person name="Aguilar M."/>
            <person name="Claverie J.M."/>
            <person name="Frickenhaus S."/>
            <person name="Gonzalez K."/>
            <person name="Herman E.K."/>
            <person name="Lin Y.C."/>
            <person name="Napier J."/>
            <person name="Ogata H."/>
            <person name="Sarno A.F."/>
            <person name="Shmutz J."/>
            <person name="Schroeder D."/>
            <person name="de Vargas C."/>
            <person name="Verret F."/>
            <person name="von Dassow P."/>
            <person name="Valentin K."/>
            <person name="Van de Peer Y."/>
            <person name="Wheeler G."/>
            <person name="Dacks J.B."/>
            <person name="Delwiche C.F."/>
            <person name="Dyhrman S.T."/>
            <person name="Glockner G."/>
            <person name="John U."/>
            <person name="Richards T."/>
            <person name="Worden A.Z."/>
            <person name="Zhang X."/>
            <person name="Grigoriev I.V."/>
            <person name="Allen A.E."/>
            <person name="Bidle K."/>
            <person name="Borodovsky M."/>
            <person name="Bowler C."/>
            <person name="Brownlee C."/>
            <person name="Cock J.M."/>
            <person name="Elias M."/>
            <person name="Gladyshev V.N."/>
            <person name="Groth M."/>
            <person name="Guda C."/>
            <person name="Hadaegh A."/>
            <person name="Iglesias-Rodriguez M.D."/>
            <person name="Jenkins J."/>
            <person name="Jones B.M."/>
            <person name="Lawson T."/>
            <person name="Leese F."/>
            <person name="Lindquist E."/>
            <person name="Lobanov A."/>
            <person name="Lomsadze A."/>
            <person name="Malik S.B."/>
            <person name="Marsh M.E."/>
            <person name="Mackinder L."/>
            <person name="Mock T."/>
            <person name="Mueller-Roeber B."/>
            <person name="Pagarete A."/>
            <person name="Parker M."/>
            <person name="Probert I."/>
            <person name="Quesneville H."/>
            <person name="Raines C."/>
            <person name="Rensing S.A."/>
            <person name="Riano-Pachon D.M."/>
            <person name="Richier S."/>
            <person name="Rokitta S."/>
            <person name="Shiraiwa Y."/>
            <person name="Soanes D.M."/>
            <person name="van der Giezen M."/>
            <person name="Wahlund T.M."/>
            <person name="Williams B."/>
            <person name="Wilson W."/>
            <person name="Wolfe G."/>
            <person name="Wurch L.L."/>
        </authorList>
    </citation>
    <scope>NUCLEOTIDE SEQUENCE</scope>
</reference>
<dbReference type="PaxDb" id="2903-EOD31743"/>
<dbReference type="OMA" id="LYCEWIR"/>